<dbReference type="Pfam" id="PF08448">
    <property type="entry name" value="PAS_4"/>
    <property type="match status" value="1"/>
</dbReference>
<dbReference type="SMART" id="SM00267">
    <property type="entry name" value="GGDEF"/>
    <property type="match status" value="1"/>
</dbReference>
<dbReference type="KEGG" id="mya:MORIYA_3919"/>
<evidence type="ECO:0000259" key="5">
    <source>
        <dbReference type="PROSITE" id="PS50112"/>
    </source>
</evidence>
<dbReference type="PROSITE" id="PS50887">
    <property type="entry name" value="GGDEF"/>
    <property type="match status" value="1"/>
</dbReference>
<accession>A0A330LWN6</accession>
<dbReference type="SUPFAM" id="SSF55073">
    <property type="entry name" value="Nucleotide cyclase"/>
    <property type="match status" value="1"/>
</dbReference>
<keyword evidence="8" id="KW-1185">Reference proteome</keyword>
<evidence type="ECO:0000259" key="6">
    <source>
        <dbReference type="PROSITE" id="PS50887"/>
    </source>
</evidence>
<dbReference type="GO" id="GO:1902201">
    <property type="term" value="P:negative regulation of bacterial-type flagellum-dependent cell motility"/>
    <property type="evidence" value="ECO:0007669"/>
    <property type="project" value="TreeGrafter"/>
</dbReference>
<dbReference type="SMART" id="SM00091">
    <property type="entry name" value="PAS"/>
    <property type="match status" value="2"/>
</dbReference>
<dbReference type="InterPro" id="IPR035965">
    <property type="entry name" value="PAS-like_dom_sf"/>
</dbReference>
<name>A0A330LWN6_9GAMM</name>
<dbReference type="InterPro" id="IPR013656">
    <property type="entry name" value="PAS_4"/>
</dbReference>
<dbReference type="InterPro" id="IPR029787">
    <property type="entry name" value="Nucleotide_cyclase"/>
</dbReference>
<dbReference type="Gene3D" id="3.30.70.270">
    <property type="match status" value="1"/>
</dbReference>
<dbReference type="FunFam" id="3.30.70.270:FF:000001">
    <property type="entry name" value="Diguanylate cyclase domain protein"/>
    <property type="match status" value="1"/>
</dbReference>
<evidence type="ECO:0000313" key="8">
    <source>
        <dbReference type="Proteomes" id="UP000250163"/>
    </source>
</evidence>
<dbReference type="Proteomes" id="UP000250163">
    <property type="component" value="Chromosome MORIYA"/>
</dbReference>
<comment type="catalytic activity">
    <reaction evidence="3">
        <text>2 GTP = 3',3'-c-di-GMP + 2 diphosphate</text>
        <dbReference type="Rhea" id="RHEA:24898"/>
        <dbReference type="ChEBI" id="CHEBI:33019"/>
        <dbReference type="ChEBI" id="CHEBI:37565"/>
        <dbReference type="ChEBI" id="CHEBI:58805"/>
        <dbReference type="EC" id="2.7.7.65"/>
    </reaction>
</comment>
<evidence type="ECO:0000256" key="2">
    <source>
        <dbReference type="ARBA" id="ARBA00012528"/>
    </source>
</evidence>
<feature type="domain" description="GGDEF" evidence="6">
    <location>
        <begin position="498"/>
        <end position="635"/>
    </location>
</feature>
<dbReference type="Pfam" id="PF00990">
    <property type="entry name" value="GGDEF"/>
    <property type="match status" value="1"/>
</dbReference>
<evidence type="ECO:0000256" key="3">
    <source>
        <dbReference type="ARBA" id="ARBA00034247"/>
    </source>
</evidence>
<dbReference type="Gene3D" id="3.30.450.20">
    <property type="entry name" value="PAS domain"/>
    <property type="match status" value="2"/>
</dbReference>
<dbReference type="InterPro" id="IPR050469">
    <property type="entry name" value="Diguanylate_Cyclase"/>
</dbReference>
<dbReference type="GO" id="GO:0052621">
    <property type="term" value="F:diguanylate cyclase activity"/>
    <property type="evidence" value="ECO:0007669"/>
    <property type="project" value="UniProtKB-EC"/>
</dbReference>
<keyword evidence="4" id="KW-0812">Transmembrane</keyword>
<dbReference type="SUPFAM" id="SSF55785">
    <property type="entry name" value="PYP-like sensor domain (PAS domain)"/>
    <property type="match status" value="2"/>
</dbReference>
<gene>
    <name evidence="7" type="ORF">MORIYA_3919</name>
</gene>
<dbReference type="AlphaFoldDB" id="A0A330LWN6"/>
<dbReference type="EMBL" id="LS483250">
    <property type="protein sequence ID" value="SQD80371.1"/>
    <property type="molecule type" value="Genomic_DNA"/>
</dbReference>
<protein>
    <recommendedName>
        <fullName evidence="2">diguanylate cyclase</fullName>
        <ecNumber evidence="2">2.7.7.65</ecNumber>
    </recommendedName>
</protein>
<comment type="cofactor">
    <cofactor evidence="1">
        <name>Mg(2+)</name>
        <dbReference type="ChEBI" id="CHEBI:18420"/>
    </cofactor>
</comment>
<proteinExistence type="predicted"/>
<dbReference type="GO" id="GO:0005886">
    <property type="term" value="C:plasma membrane"/>
    <property type="evidence" value="ECO:0007669"/>
    <property type="project" value="TreeGrafter"/>
</dbReference>
<dbReference type="EC" id="2.7.7.65" evidence="2"/>
<dbReference type="InterPro" id="IPR043128">
    <property type="entry name" value="Rev_trsase/Diguanyl_cyclase"/>
</dbReference>
<dbReference type="PANTHER" id="PTHR45138:SF9">
    <property type="entry name" value="DIGUANYLATE CYCLASE DGCM-RELATED"/>
    <property type="match status" value="1"/>
</dbReference>
<dbReference type="PANTHER" id="PTHR45138">
    <property type="entry name" value="REGULATORY COMPONENTS OF SENSORY TRANSDUCTION SYSTEM"/>
    <property type="match status" value="1"/>
</dbReference>
<evidence type="ECO:0000256" key="4">
    <source>
        <dbReference type="SAM" id="Phobius"/>
    </source>
</evidence>
<sequence>MALALIFIITALQGSNFGVLWSVGVRWILGGNMDFNYQSFMQPILNWWQAITELSTNTPIMITFWLVVAALLMSMLVILTLSRQIATYKALLTFSVTPTLVLDVKNATIRYVNPAITAAFDQDNNTSHIVAQCCFERLSHLTDQTSVTNDVFHIKKLKKTLRYSAVQINYQGRRAWLCQIEHMDTNSATISPWNMDGQIINSLFSSNSALIHIKTLDGLILSCSPSWATQFGQSVEQVSGYFEHDFYSVSKLEQIKSYEKYVLTGEVQEYEEWSMVDDNNILLQTIKYPLYDEHQKVVAILTVSNDQTEVMELNERLLSENSEHLRIEAELSRHNSLLNSVINATPDPVAFMNGNGKYVGANHGYCEVVGVKHADLIGMDRQQLFSHDKKSWLLEQENQLLVDGKSIRYEEFLHFVGQDPRWYEICKQRYVNSTNGESGILIIYRDLTERKRIEHELEQAIEKFDELSSIDELTKIANRRTFDRKLQHHWSTHCREVKEISLLFCDVDSFKLYNDNYGHPMGDVVLANIAQVMNEQVHRGADLVARYGGEEFAVILPNTDEEGAVRLALKIIAAVESLAIAHAHSNVAKHVTLSIGVATMWPEDESSEAQLLEHADKALYLAKEHGRNQYCVYRDQEREPAMVELNFDLLKH</sequence>
<keyword evidence="4" id="KW-0472">Membrane</keyword>
<evidence type="ECO:0000313" key="7">
    <source>
        <dbReference type="EMBL" id="SQD80371.1"/>
    </source>
</evidence>
<dbReference type="InterPro" id="IPR000160">
    <property type="entry name" value="GGDEF_dom"/>
</dbReference>
<organism evidence="7 8">
    <name type="scientific">Moritella yayanosii</name>
    <dbReference type="NCBI Taxonomy" id="69539"/>
    <lineage>
        <taxon>Bacteria</taxon>
        <taxon>Pseudomonadati</taxon>
        <taxon>Pseudomonadota</taxon>
        <taxon>Gammaproteobacteria</taxon>
        <taxon>Alteromonadales</taxon>
        <taxon>Moritellaceae</taxon>
        <taxon>Moritella</taxon>
    </lineage>
</organism>
<dbReference type="CDD" id="cd00130">
    <property type="entry name" value="PAS"/>
    <property type="match status" value="1"/>
</dbReference>
<feature type="domain" description="PAS" evidence="5">
    <location>
        <begin position="334"/>
        <end position="404"/>
    </location>
</feature>
<feature type="transmembrane region" description="Helical" evidence="4">
    <location>
        <begin position="62"/>
        <end position="81"/>
    </location>
</feature>
<keyword evidence="4" id="KW-1133">Transmembrane helix</keyword>
<dbReference type="InterPro" id="IPR000014">
    <property type="entry name" value="PAS"/>
</dbReference>
<reference evidence="8" key="1">
    <citation type="submission" date="2018-05" db="EMBL/GenBank/DDBJ databases">
        <authorList>
            <person name="Cea G.-C."/>
            <person name="William W."/>
        </authorList>
    </citation>
    <scope>NUCLEOTIDE SEQUENCE [LARGE SCALE GENOMIC DNA]</scope>
    <source>
        <strain evidence="8">DB21MT 5</strain>
    </source>
</reference>
<dbReference type="CDD" id="cd01949">
    <property type="entry name" value="GGDEF"/>
    <property type="match status" value="1"/>
</dbReference>
<evidence type="ECO:0000256" key="1">
    <source>
        <dbReference type="ARBA" id="ARBA00001946"/>
    </source>
</evidence>
<dbReference type="PROSITE" id="PS50112">
    <property type="entry name" value="PAS"/>
    <property type="match status" value="1"/>
</dbReference>
<dbReference type="NCBIfam" id="TIGR00229">
    <property type="entry name" value="sensory_box"/>
    <property type="match status" value="1"/>
</dbReference>
<dbReference type="NCBIfam" id="TIGR00254">
    <property type="entry name" value="GGDEF"/>
    <property type="match status" value="1"/>
</dbReference>
<dbReference type="GO" id="GO:0043709">
    <property type="term" value="P:cell adhesion involved in single-species biofilm formation"/>
    <property type="evidence" value="ECO:0007669"/>
    <property type="project" value="TreeGrafter"/>
</dbReference>
<dbReference type="Pfam" id="PF13426">
    <property type="entry name" value="PAS_9"/>
    <property type="match status" value="1"/>
</dbReference>